<feature type="compositionally biased region" description="Polar residues" evidence="1">
    <location>
        <begin position="142"/>
        <end position="151"/>
    </location>
</feature>
<keyword evidence="3" id="KW-1185">Reference proteome</keyword>
<evidence type="ECO:0000256" key="1">
    <source>
        <dbReference type="SAM" id="MobiDB-lite"/>
    </source>
</evidence>
<feature type="compositionally biased region" description="Low complexity" evidence="1">
    <location>
        <begin position="126"/>
        <end position="137"/>
    </location>
</feature>
<feature type="region of interest" description="Disordered" evidence="1">
    <location>
        <begin position="118"/>
        <end position="151"/>
    </location>
</feature>
<feature type="region of interest" description="Disordered" evidence="1">
    <location>
        <begin position="54"/>
        <end position="87"/>
    </location>
</feature>
<evidence type="ECO:0000313" key="3">
    <source>
        <dbReference type="Proteomes" id="UP000324222"/>
    </source>
</evidence>
<dbReference type="Proteomes" id="UP000324222">
    <property type="component" value="Unassembled WGS sequence"/>
</dbReference>
<name>A0A5B7G4V4_PORTR</name>
<reference evidence="2 3" key="1">
    <citation type="submission" date="2019-05" db="EMBL/GenBank/DDBJ databases">
        <title>Another draft genome of Portunus trituberculatus and its Hox gene families provides insights of decapod evolution.</title>
        <authorList>
            <person name="Jeong J.-H."/>
            <person name="Song I."/>
            <person name="Kim S."/>
            <person name="Choi T."/>
            <person name="Kim D."/>
            <person name="Ryu S."/>
            <person name="Kim W."/>
        </authorList>
    </citation>
    <scope>NUCLEOTIDE SEQUENCE [LARGE SCALE GENOMIC DNA]</scope>
    <source>
        <tissue evidence="2">Muscle</tissue>
    </source>
</reference>
<protein>
    <submittedName>
        <fullName evidence="2">Uncharacterized protein</fullName>
    </submittedName>
</protein>
<dbReference type="EMBL" id="VSRR010011007">
    <property type="protein sequence ID" value="MPC52599.1"/>
    <property type="molecule type" value="Genomic_DNA"/>
</dbReference>
<evidence type="ECO:0000313" key="2">
    <source>
        <dbReference type="EMBL" id="MPC52599.1"/>
    </source>
</evidence>
<dbReference type="AlphaFoldDB" id="A0A5B7G4V4"/>
<sequence>MRYLSLLLATPRLGVYPSPSSSSPSLSLQVTASANPCPTTTTTTATTTTTITIASPAAPSSEGGKNMASRQELGGVDKTMTPVPSLAAKQRRDLLRVPSGGAAYLALRALASEFPRAHIPPPPPLLSSTLSQPGQLTVPPAQLSTSALLPA</sequence>
<comment type="caution">
    <text evidence="2">The sequence shown here is derived from an EMBL/GenBank/DDBJ whole genome shotgun (WGS) entry which is preliminary data.</text>
</comment>
<gene>
    <name evidence="2" type="ORF">E2C01_046471</name>
</gene>
<accession>A0A5B7G4V4</accession>
<proteinExistence type="predicted"/>
<organism evidence="2 3">
    <name type="scientific">Portunus trituberculatus</name>
    <name type="common">Swimming crab</name>
    <name type="synonym">Neptunus trituberculatus</name>
    <dbReference type="NCBI Taxonomy" id="210409"/>
    <lineage>
        <taxon>Eukaryota</taxon>
        <taxon>Metazoa</taxon>
        <taxon>Ecdysozoa</taxon>
        <taxon>Arthropoda</taxon>
        <taxon>Crustacea</taxon>
        <taxon>Multicrustacea</taxon>
        <taxon>Malacostraca</taxon>
        <taxon>Eumalacostraca</taxon>
        <taxon>Eucarida</taxon>
        <taxon>Decapoda</taxon>
        <taxon>Pleocyemata</taxon>
        <taxon>Brachyura</taxon>
        <taxon>Eubrachyura</taxon>
        <taxon>Portunoidea</taxon>
        <taxon>Portunidae</taxon>
        <taxon>Portuninae</taxon>
        <taxon>Portunus</taxon>
    </lineage>
</organism>